<dbReference type="GO" id="GO:0005524">
    <property type="term" value="F:ATP binding"/>
    <property type="evidence" value="ECO:0007669"/>
    <property type="project" value="UniProtKB-KW"/>
</dbReference>
<dbReference type="RefSeq" id="WP_116177558.1">
    <property type="nucleotide sequence ID" value="NZ_CP144375.1"/>
</dbReference>
<evidence type="ECO:0000256" key="6">
    <source>
        <dbReference type="RuleBase" id="RU000384"/>
    </source>
</evidence>
<reference evidence="9 10" key="1">
    <citation type="submission" date="2018-08" db="EMBL/GenBank/DDBJ databases">
        <title>Genomic Encyclopedia of Archaeal and Bacterial Type Strains, Phase II (KMG-II): from individual species to whole genera.</title>
        <authorList>
            <person name="Goeker M."/>
        </authorList>
    </citation>
    <scope>NUCLEOTIDE SEQUENCE [LARGE SCALE GENOMIC DNA]</scope>
    <source>
        <strain evidence="9 10">DSM 45791</strain>
    </source>
</reference>
<keyword evidence="10" id="KW-1185">Reference proteome</keyword>
<dbReference type="SMART" id="SM01230">
    <property type="entry name" value="Gln-synt_C"/>
    <property type="match status" value="1"/>
</dbReference>
<dbReference type="PROSITE" id="PS51987">
    <property type="entry name" value="GS_CATALYTIC"/>
    <property type="match status" value="1"/>
</dbReference>
<evidence type="ECO:0000256" key="5">
    <source>
        <dbReference type="PROSITE-ProRule" id="PRU01330"/>
    </source>
</evidence>
<evidence type="ECO:0000256" key="1">
    <source>
        <dbReference type="ARBA" id="ARBA00009897"/>
    </source>
</evidence>
<protein>
    <submittedName>
        <fullName evidence="9">Glutamine synthetase</fullName>
    </submittedName>
</protein>
<proteinExistence type="inferred from homology"/>
<evidence type="ECO:0000313" key="10">
    <source>
        <dbReference type="Proteomes" id="UP000256269"/>
    </source>
</evidence>
<dbReference type="Pfam" id="PF00120">
    <property type="entry name" value="Gln-synt_C"/>
    <property type="match status" value="1"/>
</dbReference>
<dbReference type="SUPFAM" id="SSF55931">
    <property type="entry name" value="Glutamine synthetase/guanido kinase"/>
    <property type="match status" value="1"/>
</dbReference>
<evidence type="ECO:0000256" key="2">
    <source>
        <dbReference type="ARBA" id="ARBA00022598"/>
    </source>
</evidence>
<evidence type="ECO:0000259" key="7">
    <source>
        <dbReference type="PROSITE" id="PS51986"/>
    </source>
</evidence>
<comment type="similarity">
    <text evidence="1 5 6">Belongs to the glutamine synthetase family.</text>
</comment>
<dbReference type="PROSITE" id="PS51986">
    <property type="entry name" value="GS_BETA_GRASP"/>
    <property type="match status" value="1"/>
</dbReference>
<dbReference type="InterPro" id="IPR008147">
    <property type="entry name" value="Gln_synt_N"/>
</dbReference>
<evidence type="ECO:0000256" key="4">
    <source>
        <dbReference type="ARBA" id="ARBA00022840"/>
    </source>
</evidence>
<dbReference type="Pfam" id="PF16952">
    <property type="entry name" value="Gln-synt_N_2"/>
    <property type="match status" value="1"/>
</dbReference>
<dbReference type="SUPFAM" id="SSF54368">
    <property type="entry name" value="Glutamine synthetase, N-terminal domain"/>
    <property type="match status" value="1"/>
</dbReference>
<comment type="caution">
    <text evidence="9">The sequence shown here is derived from an EMBL/GenBank/DDBJ whole genome shotgun (WGS) entry which is preliminary data.</text>
</comment>
<keyword evidence="4" id="KW-0067">ATP-binding</keyword>
<gene>
    <name evidence="9" type="ORF">BCF44_110256</name>
</gene>
<dbReference type="EMBL" id="QUNO01000010">
    <property type="protein sequence ID" value="REH42757.1"/>
    <property type="molecule type" value="Genomic_DNA"/>
</dbReference>
<feature type="domain" description="GS beta-grasp" evidence="7">
    <location>
        <begin position="24"/>
        <end position="116"/>
    </location>
</feature>
<keyword evidence="3" id="KW-0547">Nucleotide-binding</keyword>
<dbReference type="PANTHER" id="PTHR43785">
    <property type="entry name" value="GAMMA-GLUTAMYLPUTRESCINE SYNTHETASE"/>
    <property type="match status" value="1"/>
</dbReference>
<dbReference type="PANTHER" id="PTHR43785:SF12">
    <property type="entry name" value="TYPE-1 GLUTAMINE SYNTHETASE 2"/>
    <property type="match status" value="1"/>
</dbReference>
<evidence type="ECO:0000259" key="8">
    <source>
        <dbReference type="PROSITE" id="PS51987"/>
    </source>
</evidence>
<feature type="domain" description="GS catalytic" evidence="8">
    <location>
        <begin position="123"/>
        <end position="452"/>
    </location>
</feature>
<dbReference type="Gene3D" id="3.30.590.10">
    <property type="entry name" value="Glutamine synthetase/guanido kinase, catalytic domain"/>
    <property type="match status" value="1"/>
</dbReference>
<evidence type="ECO:0000256" key="3">
    <source>
        <dbReference type="ARBA" id="ARBA00022741"/>
    </source>
</evidence>
<dbReference type="GO" id="GO:0006542">
    <property type="term" value="P:glutamine biosynthetic process"/>
    <property type="evidence" value="ECO:0007669"/>
    <property type="project" value="InterPro"/>
</dbReference>
<dbReference type="OrthoDB" id="3277468at2"/>
<dbReference type="Gene3D" id="3.10.20.70">
    <property type="entry name" value="Glutamine synthetase, N-terminal domain"/>
    <property type="match status" value="1"/>
</dbReference>
<dbReference type="InterPro" id="IPR008146">
    <property type="entry name" value="Gln_synth_cat_dom"/>
</dbReference>
<sequence>MATNETIPAEVPEVDPLVERLRAQDVEVVALSFVDNAGIARVKTVPLPKLAGAARSGVGASPCFETFCFDDVLVQGRFLGGPDGDLRLVPDLARIVPLAGQMGWAWAPVDKFRQEGDRFEGCQRAFAAEQVKAAQVRGLAVRMAFETEWTLLTPAGDMVFEGPAYGAIRLEQIADYARELLATLRAQDIAVEQFHPEYADGQLELSVEHNDPVGAADDVALVRHTIRRISHLHGWRASFAPTIAPDTVGSGAHLHLSVVDQFSGGSGPFGLPPVGESFLAGVLRELPALVAVGAGNPASFLRAAPSRWAGVWQAWGRETRETAVRFITGVTGTGATSANAEVKCFDATANPYLVVGAVIAAGLAGVDDGLRLPPPVTGDPAAMEESVRIAAGVARLPESPSAAANAFASSTVLADAMGEVLHDSVLTVRRAEAERFADTSPAELAALTRWRW</sequence>
<keyword evidence="2" id="KW-0436">Ligase</keyword>
<evidence type="ECO:0000313" key="9">
    <source>
        <dbReference type="EMBL" id="REH42757.1"/>
    </source>
</evidence>
<dbReference type="AlphaFoldDB" id="A0A3E0HD35"/>
<dbReference type="GO" id="GO:0004356">
    <property type="term" value="F:glutamine synthetase activity"/>
    <property type="evidence" value="ECO:0007669"/>
    <property type="project" value="InterPro"/>
</dbReference>
<dbReference type="Proteomes" id="UP000256269">
    <property type="component" value="Unassembled WGS sequence"/>
</dbReference>
<accession>A0A3E0HD35</accession>
<dbReference type="InterPro" id="IPR036651">
    <property type="entry name" value="Gln_synt_N_sf"/>
</dbReference>
<name>A0A3E0HD35_9PSEU</name>
<organism evidence="9 10">
    <name type="scientific">Kutzneria buriramensis</name>
    <dbReference type="NCBI Taxonomy" id="1045776"/>
    <lineage>
        <taxon>Bacteria</taxon>
        <taxon>Bacillati</taxon>
        <taxon>Actinomycetota</taxon>
        <taxon>Actinomycetes</taxon>
        <taxon>Pseudonocardiales</taxon>
        <taxon>Pseudonocardiaceae</taxon>
        <taxon>Kutzneria</taxon>
    </lineage>
</organism>
<dbReference type="InterPro" id="IPR014746">
    <property type="entry name" value="Gln_synth/guanido_kin_cat_dom"/>
</dbReference>